<dbReference type="Proteomes" id="UP000504633">
    <property type="component" value="Unplaced"/>
</dbReference>
<dbReference type="KEGG" id="dhe:111594126"/>
<evidence type="ECO:0000313" key="6">
    <source>
        <dbReference type="RefSeq" id="XP_023163052.2"/>
    </source>
</evidence>
<dbReference type="InterPro" id="IPR001891">
    <property type="entry name" value="Malic_OxRdtase"/>
</dbReference>
<feature type="domain" description="Malic enzyme N-terminal" evidence="4">
    <location>
        <begin position="110"/>
        <end position="292"/>
    </location>
</feature>
<dbReference type="Pfam" id="PF03949">
    <property type="entry name" value="Malic_M"/>
    <property type="match status" value="1"/>
</dbReference>
<proteinExistence type="inferred from homology"/>
<dbReference type="NCBIfam" id="NF010052">
    <property type="entry name" value="PRK13529.1"/>
    <property type="match status" value="1"/>
</dbReference>
<comment type="similarity">
    <text evidence="1">Belongs to the malic enzymes family.</text>
</comment>
<keyword evidence="2" id="KW-0479">Metal-binding</keyword>
<evidence type="ECO:0000256" key="2">
    <source>
        <dbReference type="PIRSR" id="PIRSR000106-3"/>
    </source>
</evidence>
<reference evidence="6" key="1">
    <citation type="submission" date="2025-08" db="UniProtKB">
        <authorList>
            <consortium name="RefSeq"/>
        </authorList>
    </citation>
    <scope>IDENTIFICATION</scope>
    <source>
        <strain evidence="6">15085-1641.00</strain>
        <tissue evidence="6">Whole body</tissue>
    </source>
</reference>
<dbReference type="InterPro" id="IPR012302">
    <property type="entry name" value="Malic_NAD-bd"/>
</dbReference>
<dbReference type="AlphaFoldDB" id="A0A6J1L8U8"/>
<gene>
    <name evidence="6" type="primary">LOC111594126</name>
</gene>
<dbReference type="PANTHER" id="PTHR23406">
    <property type="entry name" value="MALIC ENZYME-RELATED"/>
    <property type="match status" value="1"/>
</dbReference>
<dbReference type="SMART" id="SM00919">
    <property type="entry name" value="Malic_M"/>
    <property type="match status" value="1"/>
</dbReference>
<dbReference type="GO" id="GO:0005739">
    <property type="term" value="C:mitochondrion"/>
    <property type="evidence" value="ECO:0007669"/>
    <property type="project" value="TreeGrafter"/>
</dbReference>
<dbReference type="PANTHER" id="PTHR23406:SF80">
    <property type="entry name" value="GH17657P-RELATED"/>
    <property type="match status" value="1"/>
</dbReference>
<feature type="domain" description="Malic enzyme NAD-binding" evidence="3">
    <location>
        <begin position="306"/>
        <end position="555"/>
    </location>
</feature>
<organism evidence="5 6">
    <name type="scientific">Drosophila hydei</name>
    <name type="common">Fruit fly</name>
    <dbReference type="NCBI Taxonomy" id="7224"/>
    <lineage>
        <taxon>Eukaryota</taxon>
        <taxon>Metazoa</taxon>
        <taxon>Ecdysozoa</taxon>
        <taxon>Arthropoda</taxon>
        <taxon>Hexapoda</taxon>
        <taxon>Insecta</taxon>
        <taxon>Pterygota</taxon>
        <taxon>Neoptera</taxon>
        <taxon>Endopterygota</taxon>
        <taxon>Diptera</taxon>
        <taxon>Brachycera</taxon>
        <taxon>Muscomorpha</taxon>
        <taxon>Ephydroidea</taxon>
        <taxon>Drosophilidae</taxon>
        <taxon>Drosophila</taxon>
    </lineage>
</organism>
<dbReference type="Pfam" id="PF00390">
    <property type="entry name" value="malic"/>
    <property type="match status" value="1"/>
</dbReference>
<dbReference type="GeneID" id="111594126"/>
<accession>A0A6J1L8U8</accession>
<dbReference type="GO" id="GO:0004473">
    <property type="term" value="F:malate dehydrogenase (decarboxylating) (NADP+) activity"/>
    <property type="evidence" value="ECO:0007669"/>
    <property type="project" value="TreeGrafter"/>
</dbReference>
<dbReference type="RefSeq" id="XP_023163052.2">
    <property type="nucleotide sequence ID" value="XM_023307284.2"/>
</dbReference>
<comment type="cofactor">
    <cofactor evidence="2">
        <name>Mg(2+)</name>
        <dbReference type="ChEBI" id="CHEBI:18420"/>
    </cofactor>
    <cofactor evidence="2">
        <name>Mn(2+)</name>
        <dbReference type="ChEBI" id="CHEBI:29035"/>
    </cofactor>
    <text evidence="2">Divalent metal cations. Prefers magnesium or manganese.</text>
</comment>
<dbReference type="SUPFAM" id="SSF51735">
    <property type="entry name" value="NAD(P)-binding Rossmann-fold domains"/>
    <property type="match status" value="1"/>
</dbReference>
<protein>
    <submittedName>
        <fullName evidence="6">NADP-dependent malic enzyme</fullName>
    </submittedName>
</protein>
<dbReference type="Gene3D" id="3.40.50.720">
    <property type="entry name" value="NAD(P)-binding Rossmann-like Domain"/>
    <property type="match status" value="1"/>
</dbReference>
<dbReference type="InterPro" id="IPR036291">
    <property type="entry name" value="NAD(P)-bd_dom_sf"/>
</dbReference>
<dbReference type="GO" id="GO:0006108">
    <property type="term" value="P:malate metabolic process"/>
    <property type="evidence" value="ECO:0007669"/>
    <property type="project" value="TreeGrafter"/>
</dbReference>
<name>A0A6J1L8U8_DROHY</name>
<dbReference type="PRINTS" id="PR00072">
    <property type="entry name" value="MALOXRDTASE"/>
</dbReference>
<dbReference type="Gene3D" id="3.40.50.10380">
    <property type="entry name" value="Malic enzyme, N-terminal domain"/>
    <property type="match status" value="1"/>
</dbReference>
<dbReference type="InterPro" id="IPR046346">
    <property type="entry name" value="Aminoacid_DH-like_N_sf"/>
</dbReference>
<evidence type="ECO:0000259" key="3">
    <source>
        <dbReference type="SMART" id="SM00919"/>
    </source>
</evidence>
<keyword evidence="5" id="KW-1185">Reference proteome</keyword>
<dbReference type="OrthoDB" id="5365701at2759"/>
<feature type="binding site" evidence="2">
    <location>
        <position position="278"/>
    </location>
    <ligand>
        <name>a divalent metal cation</name>
        <dbReference type="ChEBI" id="CHEBI:60240"/>
    </ligand>
</feature>
<dbReference type="InterPro" id="IPR012301">
    <property type="entry name" value="Malic_N_dom"/>
</dbReference>
<dbReference type="SMART" id="SM01274">
    <property type="entry name" value="malic"/>
    <property type="match status" value="1"/>
</dbReference>
<evidence type="ECO:0000313" key="5">
    <source>
        <dbReference type="Proteomes" id="UP000504633"/>
    </source>
</evidence>
<evidence type="ECO:0000259" key="4">
    <source>
        <dbReference type="SMART" id="SM01274"/>
    </source>
</evidence>
<evidence type="ECO:0000256" key="1">
    <source>
        <dbReference type="ARBA" id="ARBA00008785"/>
    </source>
</evidence>
<dbReference type="OMA" id="VYPPMRK"/>
<dbReference type="GO" id="GO:0046872">
    <property type="term" value="F:metal ion binding"/>
    <property type="evidence" value="ECO:0007669"/>
    <property type="project" value="UniProtKB-KW"/>
</dbReference>
<dbReference type="GO" id="GO:0051287">
    <property type="term" value="F:NAD binding"/>
    <property type="evidence" value="ECO:0007669"/>
    <property type="project" value="InterPro"/>
</dbReference>
<dbReference type="SUPFAM" id="SSF53223">
    <property type="entry name" value="Aminoacid dehydrogenase-like, N-terminal domain"/>
    <property type="match status" value="1"/>
</dbReference>
<sequence>MSSKKKQPQHECVDRKDYLATCDSVPIDRDTFWQTNEELPRNTTSGQRILRTTWLSKSTAFSHREQQLLSINGLIPFSVYSLEQQVQMCGQYFDKFQTLFQEYLFLSDLESLNRKLFYNLLISDPGKYMSVFRIAEFPSLIRNFSVLYTNNRGMYVTIKDRGHIYDVLRNWPLRHSVRYVMVTNGNNIMNLGDVGTSGAPVVFYKMYEDVAFGRMNPDFCLPLMMDLGTNNHDLLQNTFYMGVRESRTTGPELFEFFEEFTLAVMRIFGPRAVIQTQDFSPKETLQLLDLYQKRKCYMDISVQLYGTCGLAGLLGALSITEVKFRANTLLFYGLENFNFGLARMCMAYLMRQGLDRNAAQMCIWFCDAHGLVVHNRSPHKVPEELSEFSRTHAPIDTLLEVIEQIKPTVLVGCSAHANAFTKDILRAMERSCAMPIIFAMSKPLPLAECTAEDAFVYTKGRCIFISGCEMPPVKYANKWYQPSFCTDTYIHCGITLGIILSGLTNVPDELFLVAAERLASLVWPTDIVKRNVYPPKSKINCVNLQIAESVFTFAYRRRLATLWPEPSNPKEYIESMLFKSEYSDTVPTLYCTEDQNIGTSESVNYYKHNI</sequence>
<dbReference type="PIRSF" id="PIRSF000106">
    <property type="entry name" value="ME"/>
    <property type="match status" value="1"/>
</dbReference>
<dbReference type="InterPro" id="IPR037062">
    <property type="entry name" value="Malic_N_dom_sf"/>
</dbReference>